<dbReference type="InterPro" id="IPR005218">
    <property type="entry name" value="Diacylglycerol/lipid_kinase"/>
</dbReference>
<comment type="cofactor">
    <cofactor evidence="1">
        <name>Mg(2+)</name>
        <dbReference type="ChEBI" id="CHEBI:18420"/>
    </cofactor>
</comment>
<dbReference type="Gene3D" id="2.60.200.40">
    <property type="match status" value="1"/>
</dbReference>
<feature type="domain" description="DAGKc" evidence="13">
    <location>
        <begin position="1"/>
        <end position="131"/>
    </location>
</feature>
<dbReference type="NCBIfam" id="TIGR00147">
    <property type="entry name" value="YegS/Rv2252/BmrU family lipid kinase"/>
    <property type="match status" value="1"/>
</dbReference>
<keyword evidence="10" id="KW-0443">Lipid metabolism</keyword>
<dbReference type="Pfam" id="PF19279">
    <property type="entry name" value="YegS_C"/>
    <property type="match status" value="1"/>
</dbReference>
<evidence type="ECO:0000256" key="3">
    <source>
        <dbReference type="ARBA" id="ARBA00022516"/>
    </source>
</evidence>
<evidence type="ECO:0000256" key="12">
    <source>
        <dbReference type="ARBA" id="ARBA00023264"/>
    </source>
</evidence>
<dbReference type="PANTHER" id="PTHR12358:SF106">
    <property type="entry name" value="LIPID KINASE YEGS"/>
    <property type="match status" value="1"/>
</dbReference>
<dbReference type="InterPro" id="IPR016064">
    <property type="entry name" value="NAD/diacylglycerol_kinase_sf"/>
</dbReference>
<keyword evidence="5" id="KW-0479">Metal-binding</keyword>
<dbReference type="Pfam" id="PF00781">
    <property type="entry name" value="DAGK_cat"/>
    <property type="match status" value="1"/>
</dbReference>
<dbReference type="GO" id="GO:0005886">
    <property type="term" value="C:plasma membrane"/>
    <property type="evidence" value="ECO:0007669"/>
    <property type="project" value="TreeGrafter"/>
</dbReference>
<gene>
    <name evidence="14" type="ORF">IAB71_07110</name>
</gene>
<dbReference type="AlphaFoldDB" id="A0A9D1TAF6"/>
<dbReference type="Proteomes" id="UP000824169">
    <property type="component" value="Unassembled WGS sequence"/>
</dbReference>
<evidence type="ECO:0000256" key="7">
    <source>
        <dbReference type="ARBA" id="ARBA00022777"/>
    </source>
</evidence>
<proteinExistence type="inferred from homology"/>
<evidence type="ECO:0000256" key="2">
    <source>
        <dbReference type="ARBA" id="ARBA00005983"/>
    </source>
</evidence>
<evidence type="ECO:0000256" key="9">
    <source>
        <dbReference type="ARBA" id="ARBA00022842"/>
    </source>
</evidence>
<keyword evidence="12" id="KW-1208">Phospholipid metabolism</keyword>
<dbReference type="PROSITE" id="PS50146">
    <property type="entry name" value="DAGK"/>
    <property type="match status" value="1"/>
</dbReference>
<dbReference type="PANTHER" id="PTHR12358">
    <property type="entry name" value="SPHINGOSINE KINASE"/>
    <property type="match status" value="1"/>
</dbReference>
<keyword evidence="3" id="KW-0444">Lipid biosynthesis</keyword>
<sequence length="303" mass="33466">MKKKMLFVYNPRSGKGQIRGKLADILDVFVKGGCEVIVHPTQGPGDAYRVVQEYRDQVDLVVCCGGDGTLDEAAAGIMKQEPRLPLGYIPAGSTNDFAGSLGLSKNMVEAAREIMQGQYFACDMGNFNGRTFVYIAAFGLFTDVSYETDQGLKNALGHFAYLLEAGKRLFNVPTYRLKITSDERCLEGDFIYGMITNARSVGGIKNITGNRIELNDGLFEVTLVHPPKNPLELNEIILSLLSPNDNKSKLIKDFRTNRIEIQAAEEIAWTLDGEAGGTHKNVRISIQKEALNLLVNPEKTRQK</sequence>
<keyword evidence="4" id="KW-0808">Transferase</keyword>
<dbReference type="Gene3D" id="3.40.50.10330">
    <property type="entry name" value="Probable inorganic polyphosphate/atp-NAD kinase, domain 1"/>
    <property type="match status" value="1"/>
</dbReference>
<evidence type="ECO:0000256" key="4">
    <source>
        <dbReference type="ARBA" id="ARBA00022679"/>
    </source>
</evidence>
<keyword evidence="8" id="KW-0067">ATP-binding</keyword>
<accession>A0A9D1TAF6</accession>
<reference evidence="14" key="2">
    <citation type="journal article" date="2021" name="PeerJ">
        <title>Extensive microbial diversity within the chicken gut microbiome revealed by metagenomics and culture.</title>
        <authorList>
            <person name="Gilroy R."/>
            <person name="Ravi A."/>
            <person name="Getino M."/>
            <person name="Pursley I."/>
            <person name="Horton D.L."/>
            <person name="Alikhan N.F."/>
            <person name="Baker D."/>
            <person name="Gharbi K."/>
            <person name="Hall N."/>
            <person name="Watson M."/>
            <person name="Adriaenssens E.M."/>
            <person name="Foster-Nyarko E."/>
            <person name="Jarju S."/>
            <person name="Secka A."/>
            <person name="Antonio M."/>
            <person name="Oren A."/>
            <person name="Chaudhuri R.R."/>
            <person name="La Ragione R."/>
            <person name="Hildebrand F."/>
            <person name="Pallen M.J."/>
        </authorList>
    </citation>
    <scope>NUCLEOTIDE SEQUENCE</scope>
    <source>
        <strain evidence="14">CHK188-20938</strain>
    </source>
</reference>
<evidence type="ECO:0000256" key="8">
    <source>
        <dbReference type="ARBA" id="ARBA00022840"/>
    </source>
</evidence>
<evidence type="ECO:0000313" key="14">
    <source>
        <dbReference type="EMBL" id="HIV25541.1"/>
    </source>
</evidence>
<evidence type="ECO:0000313" key="15">
    <source>
        <dbReference type="Proteomes" id="UP000824169"/>
    </source>
</evidence>
<dbReference type="SMART" id="SM00046">
    <property type="entry name" value="DAGKc"/>
    <property type="match status" value="1"/>
</dbReference>
<dbReference type="InterPro" id="IPR017438">
    <property type="entry name" value="ATP-NAD_kinase_N"/>
</dbReference>
<evidence type="ECO:0000256" key="1">
    <source>
        <dbReference type="ARBA" id="ARBA00001946"/>
    </source>
</evidence>
<dbReference type="GO" id="GO:0046872">
    <property type="term" value="F:metal ion binding"/>
    <property type="evidence" value="ECO:0007669"/>
    <property type="project" value="UniProtKB-KW"/>
</dbReference>
<protein>
    <submittedName>
        <fullName evidence="14">Diacylglycerol kinase family lipid kinase</fullName>
    </submittedName>
</protein>
<keyword evidence="6" id="KW-0547">Nucleotide-binding</keyword>
<evidence type="ECO:0000256" key="11">
    <source>
        <dbReference type="ARBA" id="ARBA00023209"/>
    </source>
</evidence>
<evidence type="ECO:0000256" key="5">
    <source>
        <dbReference type="ARBA" id="ARBA00022723"/>
    </source>
</evidence>
<keyword evidence="11" id="KW-0594">Phospholipid biosynthesis</keyword>
<keyword evidence="9" id="KW-0460">Magnesium</keyword>
<reference evidence="14" key="1">
    <citation type="submission" date="2020-10" db="EMBL/GenBank/DDBJ databases">
        <authorList>
            <person name="Gilroy R."/>
        </authorList>
    </citation>
    <scope>NUCLEOTIDE SEQUENCE</scope>
    <source>
        <strain evidence="14">CHK188-20938</strain>
    </source>
</reference>
<comment type="similarity">
    <text evidence="2">Belongs to the diacylglycerol/lipid kinase family.</text>
</comment>
<dbReference type="GO" id="GO:0004143">
    <property type="term" value="F:ATP-dependent diacylglycerol kinase activity"/>
    <property type="evidence" value="ECO:0007669"/>
    <property type="project" value="TreeGrafter"/>
</dbReference>
<dbReference type="GO" id="GO:0005524">
    <property type="term" value="F:ATP binding"/>
    <property type="evidence" value="ECO:0007669"/>
    <property type="project" value="UniProtKB-KW"/>
</dbReference>
<dbReference type="SUPFAM" id="SSF111331">
    <property type="entry name" value="NAD kinase/diacylglycerol kinase-like"/>
    <property type="match status" value="1"/>
</dbReference>
<organism evidence="14 15">
    <name type="scientific">Candidatus Scatomonas pullistercoris</name>
    <dbReference type="NCBI Taxonomy" id="2840920"/>
    <lineage>
        <taxon>Bacteria</taxon>
        <taxon>Bacillati</taxon>
        <taxon>Bacillota</taxon>
        <taxon>Clostridia</taxon>
        <taxon>Lachnospirales</taxon>
        <taxon>Lachnospiraceae</taxon>
        <taxon>Lachnospiraceae incertae sedis</taxon>
        <taxon>Candidatus Scatomonas</taxon>
    </lineage>
</organism>
<name>A0A9D1TAF6_9FIRM</name>
<dbReference type="InterPro" id="IPR001206">
    <property type="entry name" value="Diacylglycerol_kinase_cat_dom"/>
</dbReference>
<evidence type="ECO:0000259" key="13">
    <source>
        <dbReference type="PROSITE" id="PS50146"/>
    </source>
</evidence>
<comment type="caution">
    <text evidence="14">The sequence shown here is derived from an EMBL/GenBank/DDBJ whole genome shotgun (WGS) entry which is preliminary data.</text>
</comment>
<evidence type="ECO:0000256" key="10">
    <source>
        <dbReference type="ARBA" id="ARBA00023098"/>
    </source>
</evidence>
<dbReference type="GO" id="GO:0008654">
    <property type="term" value="P:phospholipid biosynthetic process"/>
    <property type="evidence" value="ECO:0007669"/>
    <property type="project" value="UniProtKB-KW"/>
</dbReference>
<evidence type="ECO:0000256" key="6">
    <source>
        <dbReference type="ARBA" id="ARBA00022741"/>
    </source>
</evidence>
<dbReference type="InterPro" id="IPR050187">
    <property type="entry name" value="Lipid_Phosphate_FormReg"/>
</dbReference>
<dbReference type="InterPro" id="IPR045540">
    <property type="entry name" value="YegS/DAGK_C"/>
</dbReference>
<keyword evidence="7 14" id="KW-0418">Kinase</keyword>
<dbReference type="EMBL" id="DVOO01000019">
    <property type="protein sequence ID" value="HIV25541.1"/>
    <property type="molecule type" value="Genomic_DNA"/>
</dbReference>